<dbReference type="InParanoid" id="G2QLG3"/>
<dbReference type="VEuPathDB" id="FungiDB:MYCTH_2135602"/>
<dbReference type="HOGENOM" id="CLU_1696718_0_0_1"/>
<dbReference type="KEGG" id="mtm:MYCTH_2135602"/>
<evidence type="ECO:0000313" key="2">
    <source>
        <dbReference type="Proteomes" id="UP000007322"/>
    </source>
</evidence>
<evidence type="ECO:0000313" key="1">
    <source>
        <dbReference type="EMBL" id="AEO60794.1"/>
    </source>
</evidence>
<keyword evidence="2" id="KW-1185">Reference proteome</keyword>
<name>G2QLG3_THET4</name>
<dbReference type="EMBL" id="CP003007">
    <property type="protein sequence ID" value="AEO60794.1"/>
    <property type="molecule type" value="Genomic_DNA"/>
</dbReference>
<dbReference type="GeneID" id="11514020"/>
<dbReference type="OrthoDB" id="4590285at2759"/>
<proteinExistence type="predicted"/>
<organism evidence="1 2">
    <name type="scientific">Thermothelomyces thermophilus (strain ATCC 42464 / BCRC 31852 / DSM 1799)</name>
    <name type="common">Sporotrichum thermophile</name>
    <dbReference type="NCBI Taxonomy" id="573729"/>
    <lineage>
        <taxon>Eukaryota</taxon>
        <taxon>Fungi</taxon>
        <taxon>Dikarya</taxon>
        <taxon>Ascomycota</taxon>
        <taxon>Pezizomycotina</taxon>
        <taxon>Sordariomycetes</taxon>
        <taxon>Sordariomycetidae</taxon>
        <taxon>Sordariales</taxon>
        <taxon>Chaetomiaceae</taxon>
        <taxon>Thermothelomyces</taxon>
    </lineage>
</organism>
<gene>
    <name evidence="1" type="ORF">MYCTH_2135602</name>
</gene>
<dbReference type="Proteomes" id="UP000007322">
    <property type="component" value="Chromosome 6"/>
</dbReference>
<sequence>MANNELGMIAAPDTKLIDRTRDGLKRSYDLKELGEDKRFLGFDVIRDREARKKAYYMKDTGALNWVAYGTRPDIAYTVSRLAEANTPPWLTGCHHGTRPVAKCTTEAEFANLAPAALSAHLWVARIFLNAYLTVMNPLNKARTRTIDIQYKWAIE</sequence>
<reference evidence="1 2" key="1">
    <citation type="journal article" date="2011" name="Nat. Biotechnol.">
        <title>Comparative genomic analysis of the thermophilic biomass-degrading fungi Myceliophthora thermophila and Thielavia terrestris.</title>
        <authorList>
            <person name="Berka R.M."/>
            <person name="Grigoriev I.V."/>
            <person name="Otillar R."/>
            <person name="Salamov A."/>
            <person name="Grimwood J."/>
            <person name="Reid I."/>
            <person name="Ishmael N."/>
            <person name="John T."/>
            <person name="Darmond C."/>
            <person name="Moisan M.-C."/>
            <person name="Henrissat B."/>
            <person name="Coutinho P.M."/>
            <person name="Lombard V."/>
            <person name="Natvig D.O."/>
            <person name="Lindquist E."/>
            <person name="Schmutz J."/>
            <person name="Lucas S."/>
            <person name="Harris P."/>
            <person name="Powlowski J."/>
            <person name="Bellemare A."/>
            <person name="Taylor D."/>
            <person name="Butler G."/>
            <person name="de Vries R.P."/>
            <person name="Allijn I.E."/>
            <person name="van den Brink J."/>
            <person name="Ushinsky S."/>
            <person name="Storms R."/>
            <person name="Powell A.J."/>
            <person name="Paulsen I.T."/>
            <person name="Elbourne L.D.H."/>
            <person name="Baker S.E."/>
            <person name="Magnuson J."/>
            <person name="LaBoissiere S."/>
            <person name="Clutterbuck A.J."/>
            <person name="Martinez D."/>
            <person name="Wogulis M."/>
            <person name="de Leon A.L."/>
            <person name="Rey M.W."/>
            <person name="Tsang A."/>
        </authorList>
    </citation>
    <scope>NUCLEOTIDE SEQUENCE [LARGE SCALE GENOMIC DNA]</scope>
    <source>
        <strain evidence="2">ATCC 42464 / BCRC 31852 / DSM 1799</strain>
    </source>
</reference>
<protein>
    <submittedName>
        <fullName evidence="1">Uncharacterized protein</fullName>
    </submittedName>
</protein>
<dbReference type="RefSeq" id="XP_003666039.1">
    <property type="nucleotide sequence ID" value="XM_003665991.1"/>
</dbReference>
<dbReference type="AlphaFoldDB" id="G2QLG3"/>
<dbReference type="eggNOG" id="KOG0017">
    <property type="taxonomic scope" value="Eukaryota"/>
</dbReference>
<accession>G2QLG3</accession>